<dbReference type="SMART" id="SM00287">
    <property type="entry name" value="SH3b"/>
    <property type="match status" value="1"/>
</dbReference>
<dbReference type="CDD" id="cd12797">
    <property type="entry name" value="M23_peptidase"/>
    <property type="match status" value="1"/>
</dbReference>
<keyword evidence="2" id="KW-0378">Hydrolase</keyword>
<dbReference type="InterPro" id="IPR003646">
    <property type="entry name" value="SH3-like_bac-type"/>
</dbReference>
<dbReference type="Gene3D" id="2.30.30.40">
    <property type="entry name" value="SH3 Domains"/>
    <property type="match status" value="1"/>
</dbReference>
<dbReference type="PANTHER" id="PTHR21666:SF268">
    <property type="entry name" value="PEPTIDASE M23 DOMAIN-CONTAINING PROTEIN"/>
    <property type="match status" value="1"/>
</dbReference>
<dbReference type="InterPro" id="IPR016047">
    <property type="entry name" value="M23ase_b-sheet_dom"/>
</dbReference>
<protein>
    <submittedName>
        <fullName evidence="2">Murein DD-endopeptidase MepM and murein hydrolase activator NlpD, contain LysM domain</fullName>
    </submittedName>
</protein>
<dbReference type="Pfam" id="PF08239">
    <property type="entry name" value="SH3_3"/>
    <property type="match status" value="1"/>
</dbReference>
<dbReference type="PROSITE" id="PS51781">
    <property type="entry name" value="SH3B"/>
    <property type="match status" value="1"/>
</dbReference>
<evidence type="ECO:0000313" key="3">
    <source>
        <dbReference type="Proteomes" id="UP000199138"/>
    </source>
</evidence>
<dbReference type="InterPro" id="IPR011055">
    <property type="entry name" value="Dup_hybrid_motif"/>
</dbReference>
<dbReference type="Pfam" id="PF01551">
    <property type="entry name" value="Peptidase_M23"/>
    <property type="match status" value="1"/>
</dbReference>
<dbReference type="OrthoDB" id="9810477at2"/>
<dbReference type="STRING" id="1224947.SAMN05216480_10912"/>
<dbReference type="InterPro" id="IPR050570">
    <property type="entry name" value="Cell_wall_metabolism_enzyme"/>
</dbReference>
<dbReference type="Gene3D" id="2.70.70.10">
    <property type="entry name" value="Glucose Permease (Domain IIA)"/>
    <property type="match status" value="1"/>
</dbReference>
<evidence type="ECO:0000313" key="2">
    <source>
        <dbReference type="EMBL" id="SFU59403.1"/>
    </source>
</evidence>
<reference evidence="2 3" key="1">
    <citation type="submission" date="2016-10" db="EMBL/GenBank/DDBJ databases">
        <authorList>
            <person name="de Groot N.N."/>
        </authorList>
    </citation>
    <scope>NUCLEOTIDE SEQUENCE [LARGE SCALE GENOMIC DNA]</scope>
    <source>
        <strain evidence="2 3">CGMCC 1.12333</strain>
    </source>
</reference>
<keyword evidence="3" id="KW-1185">Reference proteome</keyword>
<dbReference type="PANTHER" id="PTHR21666">
    <property type="entry name" value="PEPTIDASE-RELATED"/>
    <property type="match status" value="1"/>
</dbReference>
<dbReference type="EMBL" id="FPBK01000009">
    <property type="protein sequence ID" value="SFU59403.1"/>
    <property type="molecule type" value="Genomic_DNA"/>
</dbReference>
<accession>A0A1I7HFA3</accession>
<dbReference type="SUPFAM" id="SSF51261">
    <property type="entry name" value="Duplicated hybrid motif"/>
    <property type="match status" value="1"/>
</dbReference>
<feature type="domain" description="SH3b" evidence="1">
    <location>
        <begin position="315"/>
        <end position="377"/>
    </location>
</feature>
<dbReference type="RefSeq" id="WP_093025387.1">
    <property type="nucleotide sequence ID" value="NZ_FPBK01000009.1"/>
</dbReference>
<name>A0A1I7HFA3_9FLAO</name>
<evidence type="ECO:0000259" key="1">
    <source>
        <dbReference type="PROSITE" id="PS51781"/>
    </source>
</evidence>
<dbReference type="GO" id="GO:0004222">
    <property type="term" value="F:metalloendopeptidase activity"/>
    <property type="evidence" value="ECO:0007669"/>
    <property type="project" value="TreeGrafter"/>
</dbReference>
<proteinExistence type="predicted"/>
<gene>
    <name evidence="2" type="ORF">SAMN05216480_10912</name>
</gene>
<dbReference type="Proteomes" id="UP000199138">
    <property type="component" value="Unassembled WGS sequence"/>
</dbReference>
<organism evidence="2 3">
    <name type="scientific">Pustulibacterium marinum</name>
    <dbReference type="NCBI Taxonomy" id="1224947"/>
    <lineage>
        <taxon>Bacteria</taxon>
        <taxon>Pseudomonadati</taxon>
        <taxon>Bacteroidota</taxon>
        <taxon>Flavobacteriia</taxon>
        <taxon>Flavobacteriales</taxon>
        <taxon>Flavobacteriaceae</taxon>
        <taxon>Pustulibacterium</taxon>
    </lineage>
</organism>
<sequence length="377" mass="41963">MKKKLLPKFIISIILISCCIGCSKITKVTDIVTNPSAREVYERTLKDSLQVFSQWKNAYASAQQDSLEINLPYTENGKFRKNSFHTYSYNFEVKEGSAIIISVAQDTLPKSVFISVFQQQDSIFKEVTSNQPTEKKLEFTPETSGNFKVIIQPELANDNHFSLILNTKPQYGFPVAGKGNKAIQSFWGNARDGGKRKHEGIDIFAKRGTPVVAAVDGRVSSTGNRGLGGKQVWLRDGLFGKSLYYAHLDSILATSGQRVYIGDTLGFVGNTGNAKYTPPHLHFGIYKGYGGAIDPLPFVFKTEEISHQFTEVYESDSLRIKSSKANVRVGPKTSFEKITSLERNDIIFPLGTSDNWIHFKNENGLHGYVHASLVSKI</sequence>
<dbReference type="AlphaFoldDB" id="A0A1I7HFA3"/>